<protein>
    <submittedName>
        <fullName evidence="1">Uncharacterized protein</fullName>
    </submittedName>
</protein>
<feature type="non-terminal residue" evidence="1">
    <location>
        <position position="1"/>
    </location>
</feature>
<comment type="caution">
    <text evidence="1">The sequence shown here is derived from an EMBL/GenBank/DDBJ whole genome shotgun (WGS) entry which is preliminary data.</text>
</comment>
<dbReference type="EMBL" id="JACEIK010004876">
    <property type="protein sequence ID" value="MCD9646641.1"/>
    <property type="molecule type" value="Genomic_DNA"/>
</dbReference>
<accession>A0ABS8VIK6</accession>
<gene>
    <name evidence="1" type="ORF">HAX54_036651</name>
</gene>
<evidence type="ECO:0000313" key="2">
    <source>
        <dbReference type="Proteomes" id="UP000823775"/>
    </source>
</evidence>
<keyword evidence="2" id="KW-1185">Reference proteome</keyword>
<name>A0ABS8VIK6_DATST</name>
<proteinExistence type="predicted"/>
<feature type="non-terminal residue" evidence="1">
    <location>
        <position position="96"/>
    </location>
</feature>
<dbReference type="Proteomes" id="UP000823775">
    <property type="component" value="Unassembled WGS sequence"/>
</dbReference>
<sequence>LTWLLEKLKMLLDLLCLLEHLKIKMLEHLILKKLDPNKPISKGIAWRLIKAALPVAAMKGEIRYPYLKKIERSVRSHFHNDITIVVVVSGSLFHDL</sequence>
<evidence type="ECO:0000313" key="1">
    <source>
        <dbReference type="EMBL" id="MCD9646641.1"/>
    </source>
</evidence>
<reference evidence="1 2" key="1">
    <citation type="journal article" date="2021" name="BMC Genomics">
        <title>Datura genome reveals duplications of psychoactive alkaloid biosynthetic genes and high mutation rate following tissue culture.</title>
        <authorList>
            <person name="Rajewski A."/>
            <person name="Carter-House D."/>
            <person name="Stajich J."/>
            <person name="Litt A."/>
        </authorList>
    </citation>
    <scope>NUCLEOTIDE SEQUENCE [LARGE SCALE GENOMIC DNA]</scope>
    <source>
        <strain evidence="1">AR-01</strain>
    </source>
</reference>
<organism evidence="1 2">
    <name type="scientific">Datura stramonium</name>
    <name type="common">Jimsonweed</name>
    <name type="synonym">Common thornapple</name>
    <dbReference type="NCBI Taxonomy" id="4076"/>
    <lineage>
        <taxon>Eukaryota</taxon>
        <taxon>Viridiplantae</taxon>
        <taxon>Streptophyta</taxon>
        <taxon>Embryophyta</taxon>
        <taxon>Tracheophyta</taxon>
        <taxon>Spermatophyta</taxon>
        <taxon>Magnoliopsida</taxon>
        <taxon>eudicotyledons</taxon>
        <taxon>Gunneridae</taxon>
        <taxon>Pentapetalae</taxon>
        <taxon>asterids</taxon>
        <taxon>lamiids</taxon>
        <taxon>Solanales</taxon>
        <taxon>Solanaceae</taxon>
        <taxon>Solanoideae</taxon>
        <taxon>Datureae</taxon>
        <taxon>Datura</taxon>
    </lineage>
</organism>